<gene>
    <name evidence="1" type="ORF">Gorai_014684</name>
</gene>
<evidence type="ECO:0000313" key="1">
    <source>
        <dbReference type="EMBL" id="MBA0583840.1"/>
    </source>
</evidence>
<organism evidence="1 2">
    <name type="scientific">Gossypium raimondii</name>
    <name type="common">Peruvian cotton</name>
    <name type="synonym">Gossypium klotzschianum subsp. raimondii</name>
    <dbReference type="NCBI Taxonomy" id="29730"/>
    <lineage>
        <taxon>Eukaryota</taxon>
        <taxon>Viridiplantae</taxon>
        <taxon>Streptophyta</taxon>
        <taxon>Embryophyta</taxon>
        <taxon>Tracheophyta</taxon>
        <taxon>Spermatophyta</taxon>
        <taxon>Magnoliopsida</taxon>
        <taxon>eudicotyledons</taxon>
        <taxon>Gunneridae</taxon>
        <taxon>Pentapetalae</taxon>
        <taxon>rosids</taxon>
        <taxon>malvids</taxon>
        <taxon>Malvales</taxon>
        <taxon>Malvaceae</taxon>
        <taxon>Malvoideae</taxon>
        <taxon>Gossypium</taxon>
    </lineage>
</organism>
<sequence length="26" mass="2940">MTFDRIEDVHVYVEALEELGAGLFAD</sequence>
<dbReference type="EMBL" id="JABEZZ010000004">
    <property type="protein sequence ID" value="MBA0583840.1"/>
    <property type="molecule type" value="Genomic_DNA"/>
</dbReference>
<name>A0A7J8P467_GOSRA</name>
<feature type="non-terminal residue" evidence="1">
    <location>
        <position position="26"/>
    </location>
</feature>
<accession>A0A7J8P467</accession>
<reference evidence="1 2" key="1">
    <citation type="journal article" date="2019" name="Genome Biol. Evol.">
        <title>Insights into the evolution of the New World diploid cottons (Gossypium, subgenus Houzingenia) based on genome sequencing.</title>
        <authorList>
            <person name="Grover C.E."/>
            <person name="Arick M.A. 2nd"/>
            <person name="Thrash A."/>
            <person name="Conover J.L."/>
            <person name="Sanders W.S."/>
            <person name="Peterson D.G."/>
            <person name="Frelichowski J.E."/>
            <person name="Scheffler J.A."/>
            <person name="Scheffler B.E."/>
            <person name="Wendel J.F."/>
        </authorList>
    </citation>
    <scope>NUCLEOTIDE SEQUENCE [LARGE SCALE GENOMIC DNA]</scope>
    <source>
        <strain evidence="1">8</strain>
        <tissue evidence="1">Leaf</tissue>
    </source>
</reference>
<evidence type="ECO:0000313" key="2">
    <source>
        <dbReference type="Proteomes" id="UP000593578"/>
    </source>
</evidence>
<protein>
    <submittedName>
        <fullName evidence="1">Uncharacterized protein</fullName>
    </submittedName>
</protein>
<proteinExistence type="predicted"/>
<dbReference type="Proteomes" id="UP000593578">
    <property type="component" value="Unassembled WGS sequence"/>
</dbReference>
<dbReference type="AlphaFoldDB" id="A0A7J8P467"/>
<comment type="caution">
    <text evidence="1">The sequence shown here is derived from an EMBL/GenBank/DDBJ whole genome shotgun (WGS) entry which is preliminary data.</text>
</comment>